<name>A0A4Y2AW14_ARAVE</name>
<dbReference type="AlphaFoldDB" id="A0A4Y2AW14"/>
<keyword evidence="1" id="KW-0472">Membrane</keyword>
<comment type="caution">
    <text evidence="2">The sequence shown here is derived from an EMBL/GenBank/DDBJ whole genome shotgun (WGS) entry which is preliminary data.</text>
</comment>
<evidence type="ECO:0000313" key="3">
    <source>
        <dbReference type="Proteomes" id="UP000499080"/>
    </source>
</evidence>
<sequence>MKDLPLSLAKTITDRTDGVNGNVTHVWKWKTSTYLSLAIHGILRHGHGWVTFSSQRVEIKHSSMKEEAWINPSWMAASSSFVVGHHLMARTGTFDLKLWDSLANLFQEKVASFGDTVVGLEFWFSIMMGMICVGLITSSMAQNMEGSRFS</sequence>
<dbReference type="Proteomes" id="UP000499080">
    <property type="component" value="Unassembled WGS sequence"/>
</dbReference>
<feature type="transmembrane region" description="Helical" evidence="1">
    <location>
        <begin position="122"/>
        <end position="141"/>
    </location>
</feature>
<gene>
    <name evidence="2" type="ORF">AVEN_192562_1</name>
</gene>
<proteinExistence type="predicted"/>
<dbReference type="EMBL" id="BGPR01081740">
    <property type="protein sequence ID" value="GBL84261.1"/>
    <property type="molecule type" value="Genomic_DNA"/>
</dbReference>
<keyword evidence="1" id="KW-0812">Transmembrane</keyword>
<accession>A0A4Y2AW14</accession>
<keyword evidence="3" id="KW-1185">Reference proteome</keyword>
<organism evidence="2 3">
    <name type="scientific">Araneus ventricosus</name>
    <name type="common">Orbweaver spider</name>
    <name type="synonym">Epeira ventricosa</name>
    <dbReference type="NCBI Taxonomy" id="182803"/>
    <lineage>
        <taxon>Eukaryota</taxon>
        <taxon>Metazoa</taxon>
        <taxon>Ecdysozoa</taxon>
        <taxon>Arthropoda</taxon>
        <taxon>Chelicerata</taxon>
        <taxon>Arachnida</taxon>
        <taxon>Araneae</taxon>
        <taxon>Araneomorphae</taxon>
        <taxon>Entelegynae</taxon>
        <taxon>Araneoidea</taxon>
        <taxon>Araneidae</taxon>
        <taxon>Araneus</taxon>
    </lineage>
</organism>
<keyword evidence="1" id="KW-1133">Transmembrane helix</keyword>
<reference evidence="2 3" key="1">
    <citation type="journal article" date="2019" name="Sci. Rep.">
        <title>Orb-weaving spider Araneus ventricosus genome elucidates the spidroin gene catalogue.</title>
        <authorList>
            <person name="Kono N."/>
            <person name="Nakamura H."/>
            <person name="Ohtoshi R."/>
            <person name="Moran D.A.P."/>
            <person name="Shinohara A."/>
            <person name="Yoshida Y."/>
            <person name="Fujiwara M."/>
            <person name="Mori M."/>
            <person name="Tomita M."/>
            <person name="Arakawa K."/>
        </authorList>
    </citation>
    <scope>NUCLEOTIDE SEQUENCE [LARGE SCALE GENOMIC DNA]</scope>
</reference>
<protein>
    <submittedName>
        <fullName evidence="2">Uncharacterized protein</fullName>
    </submittedName>
</protein>
<evidence type="ECO:0000313" key="2">
    <source>
        <dbReference type="EMBL" id="GBL84261.1"/>
    </source>
</evidence>
<evidence type="ECO:0000256" key="1">
    <source>
        <dbReference type="SAM" id="Phobius"/>
    </source>
</evidence>